<evidence type="ECO:0000313" key="3">
    <source>
        <dbReference type="Proteomes" id="UP000694501"/>
    </source>
</evidence>
<evidence type="ECO:0000256" key="1">
    <source>
        <dbReference type="SAM" id="MobiDB-lite"/>
    </source>
</evidence>
<gene>
    <name evidence="2" type="ORF">JGS22_009515</name>
</gene>
<feature type="region of interest" description="Disordered" evidence="1">
    <location>
        <begin position="64"/>
        <end position="83"/>
    </location>
</feature>
<name>A0A949JKF6_9ACTN</name>
<evidence type="ECO:0000313" key="2">
    <source>
        <dbReference type="EMBL" id="MBU7597849.1"/>
    </source>
</evidence>
<accession>A0A949JKF6</accession>
<dbReference type="EMBL" id="JAELVF020000001">
    <property type="protein sequence ID" value="MBU7597849.1"/>
    <property type="molecule type" value="Genomic_DNA"/>
</dbReference>
<comment type="caution">
    <text evidence="2">The sequence shown here is derived from an EMBL/GenBank/DDBJ whole genome shotgun (WGS) entry which is preliminary data.</text>
</comment>
<dbReference type="RefSeq" id="WP_216814914.1">
    <property type="nucleotide sequence ID" value="NZ_JAELVF020000001.1"/>
</dbReference>
<reference evidence="2" key="1">
    <citation type="submission" date="2021-06" db="EMBL/GenBank/DDBJ databases">
        <title>Sequencing of actinobacteria type strains.</title>
        <authorList>
            <person name="Nguyen G.-S."/>
            <person name="Wentzel A."/>
        </authorList>
    </citation>
    <scope>NUCLEOTIDE SEQUENCE</scope>
    <source>
        <strain evidence="2">P38-E01</strain>
    </source>
</reference>
<organism evidence="2 3">
    <name type="scientific">Streptomyces tardus</name>
    <dbReference type="NCBI Taxonomy" id="2780544"/>
    <lineage>
        <taxon>Bacteria</taxon>
        <taxon>Bacillati</taxon>
        <taxon>Actinomycetota</taxon>
        <taxon>Actinomycetes</taxon>
        <taxon>Kitasatosporales</taxon>
        <taxon>Streptomycetaceae</taxon>
        <taxon>Streptomyces</taxon>
    </lineage>
</organism>
<proteinExistence type="predicted"/>
<dbReference type="Proteomes" id="UP000694501">
    <property type="component" value="Unassembled WGS sequence"/>
</dbReference>
<keyword evidence="3" id="KW-1185">Reference proteome</keyword>
<protein>
    <submittedName>
        <fullName evidence="2">Uncharacterized protein</fullName>
    </submittedName>
</protein>
<sequence length="83" mass="7948">MSETIVNPPTTPQNAAMALPDVSAFQQAVVETFFGIIGAPDDPDALAGGARALAELDALLDAAPAPTPASAGAASAGTVGAGS</sequence>
<dbReference type="AlphaFoldDB" id="A0A949JKF6"/>